<dbReference type="GO" id="GO:0006465">
    <property type="term" value="P:signal peptide processing"/>
    <property type="evidence" value="ECO:0007669"/>
    <property type="project" value="InterPro"/>
</dbReference>
<comment type="subcellular location">
    <subcellularLocation>
        <location evidence="1">Cell membrane</location>
        <topology evidence="1">Single-pass type II membrane protein</topology>
    </subcellularLocation>
</comment>
<dbReference type="GO" id="GO:0005886">
    <property type="term" value="C:plasma membrane"/>
    <property type="evidence" value="ECO:0007669"/>
    <property type="project" value="UniProtKB-SubCell"/>
</dbReference>
<comment type="caution">
    <text evidence="7">The sequence shown here is derived from an EMBL/GenBank/DDBJ whole genome shotgun (WGS) entry which is preliminary data.</text>
</comment>
<gene>
    <name evidence="7" type="ORF">HNR10_000418</name>
</gene>
<evidence type="ECO:0000313" key="8">
    <source>
        <dbReference type="Proteomes" id="UP000572051"/>
    </source>
</evidence>
<keyword evidence="8" id="KW-1185">Reference proteome</keyword>
<dbReference type="PANTHER" id="PTHR43390:SF1">
    <property type="entry name" value="CHLOROPLAST PROCESSING PEPTIDASE"/>
    <property type="match status" value="1"/>
</dbReference>
<dbReference type="PROSITE" id="PS00501">
    <property type="entry name" value="SPASE_I_1"/>
    <property type="match status" value="1"/>
</dbReference>
<evidence type="ECO:0000259" key="6">
    <source>
        <dbReference type="Pfam" id="PF10502"/>
    </source>
</evidence>
<dbReference type="Proteomes" id="UP000572051">
    <property type="component" value="Unassembled WGS sequence"/>
</dbReference>
<evidence type="ECO:0000256" key="4">
    <source>
        <dbReference type="ARBA" id="ARBA00022801"/>
    </source>
</evidence>
<dbReference type="GO" id="GO:0009003">
    <property type="term" value="F:signal peptidase activity"/>
    <property type="evidence" value="ECO:0007669"/>
    <property type="project" value="UniProtKB-EC"/>
</dbReference>
<dbReference type="PRINTS" id="PR00727">
    <property type="entry name" value="LEADERPTASE"/>
</dbReference>
<accession>A0A7Z0J8B0</accession>
<feature type="active site" evidence="5">
    <location>
        <position position="40"/>
    </location>
</feature>
<feature type="domain" description="Peptidase S26" evidence="6">
    <location>
        <begin position="110"/>
        <end position="153"/>
    </location>
</feature>
<dbReference type="SUPFAM" id="SSF51306">
    <property type="entry name" value="LexA/Signal peptidase"/>
    <property type="match status" value="1"/>
</dbReference>
<sequence length="171" mass="17935">MTVPMALIVVLGVTALAVAGGTGLWSLRRTWLVVDVIGESMAPTFLDGDRVLVRRGRADALRVGDVIVFGGPLHGDDRHGDDRTPPEPGRPAMVVKRVAALPGDPVPATVPTGDGRSTVPSASLVLLGDNADRSIDSRVWGPVRADGVLGVVVRRMASRRDPVGRDVPTPT</sequence>
<evidence type="ECO:0000256" key="2">
    <source>
        <dbReference type="ARBA" id="ARBA00009370"/>
    </source>
</evidence>
<dbReference type="EC" id="3.4.21.89" evidence="7"/>
<dbReference type="InterPro" id="IPR036286">
    <property type="entry name" value="LexA/Signal_pep-like_sf"/>
</dbReference>
<name>A0A7Z0J8B0_9ACTN</name>
<dbReference type="AlphaFoldDB" id="A0A7Z0J8B0"/>
<dbReference type="InterPro" id="IPR019533">
    <property type="entry name" value="Peptidase_S26"/>
</dbReference>
<dbReference type="PANTHER" id="PTHR43390">
    <property type="entry name" value="SIGNAL PEPTIDASE I"/>
    <property type="match status" value="1"/>
</dbReference>
<keyword evidence="3" id="KW-0645">Protease</keyword>
<proteinExistence type="inferred from homology"/>
<feature type="active site" evidence="5">
    <location>
        <position position="96"/>
    </location>
</feature>
<protein>
    <submittedName>
        <fullName evidence="7">Signal peptidase I</fullName>
        <ecNumber evidence="7">3.4.21.89</ecNumber>
    </submittedName>
</protein>
<keyword evidence="4 7" id="KW-0378">Hydrolase</keyword>
<evidence type="ECO:0000256" key="3">
    <source>
        <dbReference type="ARBA" id="ARBA00022670"/>
    </source>
</evidence>
<dbReference type="InterPro" id="IPR000223">
    <property type="entry name" value="Pept_S26A_signal_pept_1"/>
</dbReference>
<dbReference type="CDD" id="cd06530">
    <property type="entry name" value="S26_SPase_I"/>
    <property type="match status" value="1"/>
</dbReference>
<evidence type="ECO:0000256" key="1">
    <source>
        <dbReference type="ARBA" id="ARBA00004401"/>
    </source>
</evidence>
<dbReference type="Gene3D" id="2.10.109.10">
    <property type="entry name" value="Umud Fragment, subunit A"/>
    <property type="match status" value="1"/>
</dbReference>
<dbReference type="GO" id="GO:0004252">
    <property type="term" value="F:serine-type endopeptidase activity"/>
    <property type="evidence" value="ECO:0007669"/>
    <property type="project" value="InterPro"/>
</dbReference>
<reference evidence="7 8" key="1">
    <citation type="submission" date="2020-07" db="EMBL/GenBank/DDBJ databases">
        <title>Sequencing the genomes of 1000 actinobacteria strains.</title>
        <authorList>
            <person name="Klenk H.-P."/>
        </authorList>
    </citation>
    <scope>NUCLEOTIDE SEQUENCE [LARGE SCALE GENOMIC DNA]</scope>
    <source>
        <strain evidence="7 8">DSM 44442</strain>
    </source>
</reference>
<comment type="similarity">
    <text evidence="2">Belongs to the peptidase S26 family.</text>
</comment>
<dbReference type="InterPro" id="IPR019756">
    <property type="entry name" value="Pept_S26A_signal_pept_1_Ser-AS"/>
</dbReference>
<organism evidence="7 8">
    <name type="scientific">Nocardiopsis aegyptia</name>
    <dbReference type="NCBI Taxonomy" id="220378"/>
    <lineage>
        <taxon>Bacteria</taxon>
        <taxon>Bacillati</taxon>
        <taxon>Actinomycetota</taxon>
        <taxon>Actinomycetes</taxon>
        <taxon>Streptosporangiales</taxon>
        <taxon>Nocardiopsidaceae</taxon>
        <taxon>Nocardiopsis</taxon>
    </lineage>
</organism>
<dbReference type="EMBL" id="JACCFS010000001">
    <property type="protein sequence ID" value="NYJ32537.1"/>
    <property type="molecule type" value="Genomic_DNA"/>
</dbReference>
<evidence type="ECO:0000313" key="7">
    <source>
        <dbReference type="EMBL" id="NYJ32537.1"/>
    </source>
</evidence>
<feature type="domain" description="Peptidase S26" evidence="6">
    <location>
        <begin position="27"/>
        <end position="106"/>
    </location>
</feature>
<dbReference type="Pfam" id="PF10502">
    <property type="entry name" value="Peptidase_S26"/>
    <property type="match status" value="2"/>
</dbReference>
<dbReference type="RefSeq" id="WP_179820409.1">
    <property type="nucleotide sequence ID" value="NZ_JACCFS010000001.1"/>
</dbReference>
<evidence type="ECO:0000256" key="5">
    <source>
        <dbReference type="PIRSR" id="PIRSR600223-1"/>
    </source>
</evidence>